<reference evidence="2" key="3">
    <citation type="submission" date="2021-08" db="EMBL/GenBank/DDBJ databases">
        <authorList>
            <person name="Tani A."/>
            <person name="Ola A."/>
            <person name="Ogura Y."/>
            <person name="Katsura K."/>
            <person name="Hayashi T."/>
        </authorList>
    </citation>
    <scope>NUCLEOTIDE SEQUENCE</scope>
    <source>
        <strain evidence="2">DSM 21893</strain>
    </source>
</reference>
<dbReference type="AlphaFoldDB" id="A0A679JXZ3"/>
<keyword evidence="3" id="KW-1185">Reference proteome</keyword>
<protein>
    <submittedName>
        <fullName evidence="1">Uncharacterized protein</fullName>
    </submittedName>
</protein>
<evidence type="ECO:0000313" key="2">
    <source>
        <dbReference type="EMBL" id="GJD41378.1"/>
    </source>
</evidence>
<name>A0A679JXZ3_9HYPH</name>
<evidence type="ECO:0000313" key="1">
    <source>
        <dbReference type="EMBL" id="CAA2136724.1"/>
    </source>
</evidence>
<sequence>MTITLDDVKAGKLRDDGHMNYGPNGSGWLMQHSAIPRLTCIDRGYAGAARQAAGLPFERVWCVDGMPVASLEAAIDALNVPPVFTDEERTVLEHVPAEWVERVAFSERIAAKAGLPIGPALEGLHRKGALETALRPGEPFATVWIRRAPGEEAGE</sequence>
<organism evidence="1">
    <name type="scientific">Methylobacterium bullatum</name>
    <dbReference type="NCBI Taxonomy" id="570505"/>
    <lineage>
        <taxon>Bacteria</taxon>
        <taxon>Pseudomonadati</taxon>
        <taxon>Pseudomonadota</taxon>
        <taxon>Alphaproteobacteria</taxon>
        <taxon>Hyphomicrobiales</taxon>
        <taxon>Methylobacteriaceae</taxon>
        <taxon>Methylobacterium</taxon>
    </lineage>
</organism>
<dbReference type="EMBL" id="LR743510">
    <property type="protein sequence ID" value="CAA2136724.1"/>
    <property type="molecule type" value="Genomic_DNA"/>
</dbReference>
<reference evidence="2" key="1">
    <citation type="journal article" date="2016" name="Front. Microbiol.">
        <title>Genome Sequence of the Piezophilic, Mesophilic Sulfate-Reducing Bacterium Desulfovibrio indicus J2T.</title>
        <authorList>
            <person name="Cao J."/>
            <person name="Maignien L."/>
            <person name="Shao Z."/>
            <person name="Alain K."/>
            <person name="Jebbar M."/>
        </authorList>
    </citation>
    <scope>NUCLEOTIDE SEQUENCE</scope>
    <source>
        <strain evidence="2">DSM 21893</strain>
    </source>
</reference>
<geneLocation type="plasmid" evidence="1">
    <name>1</name>
</geneLocation>
<evidence type="ECO:0000313" key="3">
    <source>
        <dbReference type="Proteomes" id="UP001055307"/>
    </source>
</evidence>
<dbReference type="EMBL" id="BPQF01000021">
    <property type="protein sequence ID" value="GJD41378.1"/>
    <property type="molecule type" value="Genomic_DNA"/>
</dbReference>
<dbReference type="RefSeq" id="WP_056253664.1">
    <property type="nucleotide sequence ID" value="NZ_BPQF01000021.1"/>
</dbReference>
<keyword evidence="1" id="KW-0614">Plasmid</keyword>
<gene>
    <name evidence="1" type="ORF">MBLL_00307</name>
    <name evidence="2" type="ORF">OICFNHDK_3861</name>
</gene>
<accession>A0A679JXZ3</accession>
<reference evidence="1" key="2">
    <citation type="submission" date="2019-12" db="EMBL/GenBank/DDBJ databases">
        <authorList>
            <person name="Cremers G."/>
        </authorList>
    </citation>
    <scope>NUCLEOTIDE SEQUENCE</scope>
    <source>
        <strain evidence="1">Mbul2</strain>
        <plasmid evidence="1">1</plasmid>
    </source>
</reference>
<dbReference type="Proteomes" id="UP001055307">
    <property type="component" value="Unassembled WGS sequence"/>
</dbReference>
<proteinExistence type="predicted"/>